<reference evidence="3" key="2">
    <citation type="submission" date="2017-05" db="EMBL/GenBank/DDBJ databases">
        <title>Whole genome sequence of fish pathogenic bacteria, Photobacterium damselae subsp. piscicida, strain 91-197, isolated from hybrid striped bass (Morone sp.) in USA.</title>
        <authorList>
            <person name="Teru Y."/>
            <person name="Hikima J."/>
            <person name="Kono T."/>
            <person name="Sakai M."/>
            <person name="Takano T."/>
            <person name="Hawke J.P."/>
            <person name="Takeyama H."/>
            <person name="Aoki T."/>
        </authorList>
    </citation>
    <scope>NUCLEOTIDE SEQUENCE [LARGE SCALE GENOMIC DNA]</scope>
    <source>
        <strain evidence="3">91-197</strain>
    </source>
</reference>
<accession>A0A1V1V9A2</accession>
<reference evidence="2 4" key="3">
    <citation type="submission" date="2020-09" db="EMBL/GenBank/DDBJ databases">
        <title>Complete, closed and curated genome sequences of Photobacterium damselae subsp. piscicida isolates from Australia indicate localised evolution and additional plasmid-borne pathogenicity mechanisms.</title>
        <authorList>
            <person name="Baseggio L."/>
            <person name="Silayeva O."/>
            <person name="Buller N."/>
            <person name="Landos M."/>
            <person name="Engelstaedter J."/>
            <person name="Barnes A.C."/>
        </authorList>
    </citation>
    <scope>NUCLEOTIDE SEQUENCE [LARGE SCALE GENOMIC DNA]</scope>
    <source>
        <strain evidence="2 4">AS-16-0540-1</strain>
    </source>
</reference>
<dbReference type="EMBL" id="AP018045">
    <property type="protein sequence ID" value="BAX52147.1"/>
    <property type="molecule type" value="Genomic_DNA"/>
</dbReference>
<protein>
    <submittedName>
        <fullName evidence="2">Zinc ribbon domain-containing protein</fullName>
    </submittedName>
</protein>
<organism evidence="1 3">
    <name type="scientific">Photobacterium damsela subsp. piscicida</name>
    <name type="common">Pasteurella piscicida</name>
    <dbReference type="NCBI Taxonomy" id="38294"/>
    <lineage>
        <taxon>Bacteria</taxon>
        <taxon>Pseudomonadati</taxon>
        <taxon>Pseudomonadota</taxon>
        <taxon>Gammaproteobacteria</taxon>
        <taxon>Vibrionales</taxon>
        <taxon>Vibrionaceae</taxon>
        <taxon>Photobacterium</taxon>
    </lineage>
</organism>
<evidence type="ECO:0000313" key="2">
    <source>
        <dbReference type="EMBL" id="QOD55958.1"/>
    </source>
</evidence>
<dbReference type="InterPro" id="IPR029037">
    <property type="entry name" value="DUF1407/YfgJ-like_sf"/>
</dbReference>
<dbReference type="RefSeq" id="WP_086957649.1">
    <property type="nucleotide sequence ID" value="NZ_AP018045.1"/>
</dbReference>
<dbReference type="Proteomes" id="UP000218676">
    <property type="component" value="Chromosome 1"/>
</dbReference>
<dbReference type="EMBL" id="CP061854">
    <property type="protein sequence ID" value="QOD55958.1"/>
    <property type="molecule type" value="Genomic_DNA"/>
</dbReference>
<dbReference type="InterPro" id="IPR010807">
    <property type="entry name" value="YfgJ-like"/>
</dbReference>
<dbReference type="Pfam" id="PF07191">
    <property type="entry name" value="Zn_ribbon_6"/>
    <property type="match status" value="1"/>
</dbReference>
<dbReference type="Gene3D" id="2.10.290.10">
    <property type="entry name" value="YfgJ-like"/>
    <property type="match status" value="1"/>
</dbReference>
<sequence length="78" mass="8797">MSENLCPSCSSELVWKENGYFCDFCQQKINKQALCPDCGKELEKLQACGSASYFCNHCNELKSKSRVSFVFTPIDENA</sequence>
<evidence type="ECO:0000313" key="1">
    <source>
        <dbReference type="EMBL" id="BAX52147.1"/>
    </source>
</evidence>
<evidence type="ECO:0000313" key="4">
    <source>
        <dbReference type="Proteomes" id="UP000516656"/>
    </source>
</evidence>
<dbReference type="Proteomes" id="UP000516656">
    <property type="component" value="Chromosome 1"/>
</dbReference>
<name>A0A1V1V9A2_PHODP</name>
<reference evidence="1" key="1">
    <citation type="journal article" date="2017" name="Genome Announc.">
        <title>Whole-Genome Sequence of Photobacterium damselae subsp. piscicida Strain 91-197, Isolated from Hybrid Striped Bass (Morone sp.) in the United States.</title>
        <authorList>
            <person name="Teru Y."/>
            <person name="Hikima J."/>
            <person name="Kono T."/>
            <person name="Sakai M."/>
            <person name="Takano T."/>
            <person name="Hawke J.P."/>
            <person name="Takeyama H."/>
            <person name="Aoki T."/>
        </authorList>
    </citation>
    <scope>NUCLEOTIDE SEQUENCE</scope>
    <source>
        <strain evidence="1">91-197</strain>
    </source>
</reference>
<proteinExistence type="predicted"/>
<gene>
    <name evidence="2" type="ORF">IC627_11840</name>
    <name evidence="1" type="ORF">PDPUS_1_00773</name>
</gene>
<dbReference type="SUPFAM" id="SSF161187">
    <property type="entry name" value="YfgJ-like"/>
    <property type="match status" value="1"/>
</dbReference>
<dbReference type="AlphaFoldDB" id="A0A1V1V9A2"/>
<evidence type="ECO:0000313" key="3">
    <source>
        <dbReference type="Proteomes" id="UP000218676"/>
    </source>
</evidence>